<reference evidence="1" key="2">
    <citation type="submission" date="2021-10" db="EMBL/GenBank/DDBJ databases">
        <title>Phylogenomics reveals ancestral predisposition of the termite-cultivated fungus Termitomyces towards a domesticated lifestyle.</title>
        <authorList>
            <person name="Auxier B."/>
            <person name="Grum-Grzhimaylo A."/>
            <person name="Cardenas M.E."/>
            <person name="Lodge J.D."/>
            <person name="Laessoe T."/>
            <person name="Pedersen O."/>
            <person name="Smith M.E."/>
            <person name="Kuyper T.W."/>
            <person name="Franco-Molano E.A."/>
            <person name="Baroni T.J."/>
            <person name="Aanen D.K."/>
        </authorList>
    </citation>
    <scope>NUCLEOTIDE SEQUENCE</scope>
    <source>
        <strain evidence="1">D49</strain>
    </source>
</reference>
<evidence type="ECO:0000313" key="2">
    <source>
        <dbReference type="Proteomes" id="UP000717328"/>
    </source>
</evidence>
<dbReference type="InterPro" id="IPR015946">
    <property type="entry name" value="KH_dom-like_a/b"/>
</dbReference>
<dbReference type="SUPFAM" id="SSF82784">
    <property type="entry name" value="OsmC-like"/>
    <property type="match status" value="1"/>
</dbReference>
<dbReference type="AlphaFoldDB" id="A0A9P7K6N6"/>
<sequence length="71" mass="7465">MAGRLGKPDSTKNAIVHASVHIGEPKEMGGFGLAVDIKVENVDEDVLKAGHEACPYSRALLHGVEVNVSKA</sequence>
<comment type="caution">
    <text evidence="1">The sequence shown here is derived from an EMBL/GenBank/DDBJ whole genome shotgun (WGS) entry which is preliminary data.</text>
</comment>
<proteinExistence type="predicted"/>
<reference evidence="1" key="1">
    <citation type="submission" date="2021-02" db="EMBL/GenBank/DDBJ databases">
        <authorList>
            <person name="Nieuwenhuis M."/>
            <person name="Van De Peppel L.J.J."/>
        </authorList>
    </citation>
    <scope>NUCLEOTIDE SEQUENCE</scope>
    <source>
        <strain evidence="1">D49</strain>
    </source>
</reference>
<protein>
    <submittedName>
        <fullName evidence="1">Uncharacterized protein</fullName>
    </submittedName>
</protein>
<dbReference type="InterPro" id="IPR036102">
    <property type="entry name" value="OsmC/Ohrsf"/>
</dbReference>
<keyword evidence="2" id="KW-1185">Reference proteome</keyword>
<accession>A0A9P7K6N6</accession>
<gene>
    <name evidence="1" type="ORF">H0H81_007657</name>
</gene>
<dbReference type="Proteomes" id="UP000717328">
    <property type="component" value="Unassembled WGS sequence"/>
</dbReference>
<dbReference type="OrthoDB" id="60422at2759"/>
<organism evidence="1 2">
    <name type="scientific">Sphagnurus paluster</name>
    <dbReference type="NCBI Taxonomy" id="117069"/>
    <lineage>
        <taxon>Eukaryota</taxon>
        <taxon>Fungi</taxon>
        <taxon>Dikarya</taxon>
        <taxon>Basidiomycota</taxon>
        <taxon>Agaricomycotina</taxon>
        <taxon>Agaricomycetes</taxon>
        <taxon>Agaricomycetidae</taxon>
        <taxon>Agaricales</taxon>
        <taxon>Tricholomatineae</taxon>
        <taxon>Lyophyllaceae</taxon>
        <taxon>Sphagnurus</taxon>
    </lineage>
</organism>
<name>A0A9P7K6N6_9AGAR</name>
<dbReference type="EMBL" id="JABCKI010005734">
    <property type="protein sequence ID" value="KAG5639043.1"/>
    <property type="molecule type" value="Genomic_DNA"/>
</dbReference>
<evidence type="ECO:0000313" key="1">
    <source>
        <dbReference type="EMBL" id="KAG5639043.1"/>
    </source>
</evidence>
<dbReference type="Gene3D" id="3.30.300.20">
    <property type="match status" value="1"/>
</dbReference>